<evidence type="ECO:0000256" key="1">
    <source>
        <dbReference type="SAM" id="SignalP"/>
    </source>
</evidence>
<evidence type="ECO:0000313" key="4">
    <source>
        <dbReference type="Proteomes" id="UP001517247"/>
    </source>
</evidence>
<dbReference type="InterPro" id="IPR036691">
    <property type="entry name" value="Endo/exonu/phosph_ase_sf"/>
</dbReference>
<dbReference type="Proteomes" id="UP001517247">
    <property type="component" value="Unassembled WGS sequence"/>
</dbReference>
<keyword evidence="3" id="KW-0255">Endonuclease</keyword>
<dbReference type="PANTHER" id="PTHR14859">
    <property type="entry name" value="CALCOFLUOR WHITE HYPERSENSITIVE PROTEIN PRECURSOR"/>
    <property type="match status" value="1"/>
</dbReference>
<dbReference type="EMBL" id="SSHJ02000005">
    <property type="protein sequence ID" value="MFN0255043.1"/>
    <property type="molecule type" value="Genomic_DNA"/>
</dbReference>
<evidence type="ECO:0000259" key="2">
    <source>
        <dbReference type="Pfam" id="PF03372"/>
    </source>
</evidence>
<gene>
    <name evidence="3" type="ORF">E6A44_005630</name>
</gene>
<keyword evidence="3" id="KW-0540">Nuclease</keyword>
<comment type="caution">
    <text evidence="3">The sequence shown here is derived from an EMBL/GenBank/DDBJ whole genome shotgun (WGS) entry which is preliminary data.</text>
</comment>
<feature type="domain" description="Endonuclease/exonuclease/phosphatase" evidence="2">
    <location>
        <begin position="29"/>
        <end position="251"/>
    </location>
</feature>
<proteinExistence type="predicted"/>
<keyword evidence="4" id="KW-1185">Reference proteome</keyword>
<dbReference type="RefSeq" id="WP_211659826.1">
    <property type="nucleotide sequence ID" value="NZ_SSHJ02000005.1"/>
</dbReference>
<organism evidence="3 4">
    <name type="scientific">Pedobacter ureilyticus</name>
    <dbReference type="NCBI Taxonomy" id="1393051"/>
    <lineage>
        <taxon>Bacteria</taxon>
        <taxon>Pseudomonadati</taxon>
        <taxon>Bacteroidota</taxon>
        <taxon>Sphingobacteriia</taxon>
        <taxon>Sphingobacteriales</taxon>
        <taxon>Sphingobacteriaceae</taxon>
        <taxon>Pedobacter</taxon>
    </lineage>
</organism>
<dbReference type="GO" id="GO:0004519">
    <property type="term" value="F:endonuclease activity"/>
    <property type="evidence" value="ECO:0007669"/>
    <property type="project" value="UniProtKB-KW"/>
</dbReference>
<feature type="signal peptide" evidence="1">
    <location>
        <begin position="1"/>
        <end position="20"/>
    </location>
</feature>
<sequence length="261" mass="29110">MKTRHYLLLLMMLVGINAFAQKADTLTIVSYNIHHGNPPAKPDVIDLDAIANVIAAQQPDLVALQEVDVNIKRSGNINQAEYLAKKLGMYFYFAKAIDHDGGDYGVAVLSKFPIEEQNSLKFSRIEGRKAEDRVLATIAVKLKSGKKIKFSSTHLDHVKDEALRLIQISEIEQQARKEKKPFIVAGDFNAVPTSATIQLLDKTFSRTCTDCGFTIPVVTPNRTIDFIAFKQNKKISVLHHQVIQEHQASDHLPIAAKIVIK</sequence>
<keyword evidence="3" id="KW-0378">Hydrolase</keyword>
<keyword evidence="1" id="KW-0732">Signal</keyword>
<dbReference type="PANTHER" id="PTHR14859:SF15">
    <property type="entry name" value="ENDONUCLEASE_EXONUCLEASE_PHOSPHATASE DOMAIN-CONTAINING PROTEIN"/>
    <property type="match status" value="1"/>
</dbReference>
<accession>A0ABW9J3D7</accession>
<evidence type="ECO:0000313" key="3">
    <source>
        <dbReference type="EMBL" id="MFN0255043.1"/>
    </source>
</evidence>
<dbReference type="Gene3D" id="3.60.10.10">
    <property type="entry name" value="Endonuclease/exonuclease/phosphatase"/>
    <property type="match status" value="1"/>
</dbReference>
<name>A0ABW9J3D7_9SPHI</name>
<feature type="chain" id="PRO_5046363675" evidence="1">
    <location>
        <begin position="21"/>
        <end position="261"/>
    </location>
</feature>
<dbReference type="Pfam" id="PF03372">
    <property type="entry name" value="Exo_endo_phos"/>
    <property type="match status" value="1"/>
</dbReference>
<reference evidence="3 4" key="1">
    <citation type="submission" date="2024-12" db="EMBL/GenBank/DDBJ databases">
        <authorList>
            <person name="Hu S."/>
        </authorList>
    </citation>
    <scope>NUCLEOTIDE SEQUENCE [LARGE SCALE GENOMIC DNA]</scope>
    <source>
        <strain evidence="3 4">THG-T11</strain>
    </source>
</reference>
<dbReference type="InterPro" id="IPR051916">
    <property type="entry name" value="GPI-anchor_lipid_remodeler"/>
</dbReference>
<protein>
    <submittedName>
        <fullName evidence="3">Endonuclease/exonuclease/phosphatase family protein</fullName>
    </submittedName>
</protein>
<dbReference type="SUPFAM" id="SSF56219">
    <property type="entry name" value="DNase I-like"/>
    <property type="match status" value="1"/>
</dbReference>
<dbReference type="InterPro" id="IPR005135">
    <property type="entry name" value="Endo/exonuclease/phosphatase"/>
</dbReference>